<dbReference type="Pfam" id="PF24847">
    <property type="entry name" value="DUF7722"/>
    <property type="match status" value="1"/>
</dbReference>
<sequence>MTSGAARLMTATHGGLTVNEAQESKLKMPLEYVKSDNDEKMPACQVDGRAGNQVATPPAYEFRMPLHYPRYSKSDYENMPEWKLDRLLSEYGLPVIGDVHHKRNFAMGAFLWPDQYNA</sequence>
<dbReference type="AlphaFoldDB" id="A0AAD4NZZ8"/>
<comment type="caution">
    <text evidence="3">The sequence shown here is derived from an EMBL/GenBank/DDBJ whole genome shotgun (WGS) entry which is preliminary data.</text>
</comment>
<organism evidence="3 4">
    <name type="scientific">Perilla frutescens var. hirtella</name>
    <name type="common">Perilla citriodora</name>
    <name type="synonym">Perilla setoyensis</name>
    <dbReference type="NCBI Taxonomy" id="608512"/>
    <lineage>
        <taxon>Eukaryota</taxon>
        <taxon>Viridiplantae</taxon>
        <taxon>Streptophyta</taxon>
        <taxon>Embryophyta</taxon>
        <taxon>Tracheophyta</taxon>
        <taxon>Spermatophyta</taxon>
        <taxon>Magnoliopsida</taxon>
        <taxon>eudicotyledons</taxon>
        <taxon>Gunneridae</taxon>
        <taxon>Pentapetalae</taxon>
        <taxon>asterids</taxon>
        <taxon>lamiids</taxon>
        <taxon>Lamiales</taxon>
        <taxon>Lamiaceae</taxon>
        <taxon>Nepetoideae</taxon>
        <taxon>Elsholtzieae</taxon>
        <taxon>Perilla</taxon>
    </lineage>
</organism>
<dbReference type="Proteomes" id="UP001190926">
    <property type="component" value="Unassembled WGS sequence"/>
</dbReference>
<protein>
    <recommendedName>
        <fullName evidence="2">DUF7722 domain-containing protein</fullName>
    </recommendedName>
</protein>
<evidence type="ECO:0000256" key="1">
    <source>
        <dbReference type="SAM" id="MobiDB-lite"/>
    </source>
</evidence>
<keyword evidence="4" id="KW-1185">Reference proteome</keyword>
<dbReference type="EMBL" id="SDAM02002078">
    <property type="protein sequence ID" value="KAH6821499.1"/>
    <property type="molecule type" value="Genomic_DNA"/>
</dbReference>
<evidence type="ECO:0000259" key="2">
    <source>
        <dbReference type="Pfam" id="PF24847"/>
    </source>
</evidence>
<dbReference type="InterPro" id="IPR056139">
    <property type="entry name" value="DUF7722"/>
</dbReference>
<accession>A0AAD4NZZ8</accession>
<dbReference type="PANTHER" id="PTHR33513">
    <property type="entry name" value="OS06G0523300 PROTEIN"/>
    <property type="match status" value="1"/>
</dbReference>
<proteinExistence type="predicted"/>
<feature type="domain" description="DUF7722" evidence="2">
    <location>
        <begin position="68"/>
        <end position="113"/>
    </location>
</feature>
<gene>
    <name evidence="3" type="ORF">C2S53_009737</name>
</gene>
<dbReference type="PANTHER" id="PTHR33513:SF4">
    <property type="entry name" value="GB|AAF04428.1"/>
    <property type="match status" value="1"/>
</dbReference>
<evidence type="ECO:0000313" key="3">
    <source>
        <dbReference type="EMBL" id="KAH6821499.1"/>
    </source>
</evidence>
<name>A0AAD4NZZ8_PERFH</name>
<feature type="region of interest" description="Disordered" evidence="1">
    <location>
        <begin position="1"/>
        <end position="22"/>
    </location>
</feature>
<evidence type="ECO:0000313" key="4">
    <source>
        <dbReference type="Proteomes" id="UP001190926"/>
    </source>
</evidence>
<reference evidence="3 4" key="1">
    <citation type="journal article" date="2021" name="Nat. Commun.">
        <title>Incipient diploidization of the medicinal plant Perilla within 10,000 years.</title>
        <authorList>
            <person name="Zhang Y."/>
            <person name="Shen Q."/>
            <person name="Leng L."/>
            <person name="Zhang D."/>
            <person name="Chen S."/>
            <person name="Shi Y."/>
            <person name="Ning Z."/>
            <person name="Chen S."/>
        </authorList>
    </citation>
    <scope>NUCLEOTIDE SEQUENCE [LARGE SCALE GENOMIC DNA]</scope>
    <source>
        <strain evidence="4">cv. PC099</strain>
    </source>
</reference>